<reference evidence="5" key="1">
    <citation type="journal article" date="2019" name="Int. J. Syst. Evol. Microbiol.">
        <title>The Global Catalogue of Microorganisms (GCM) 10K type strain sequencing project: providing services to taxonomists for standard genome sequencing and annotation.</title>
        <authorList>
            <consortium name="The Broad Institute Genomics Platform"/>
            <consortium name="The Broad Institute Genome Sequencing Center for Infectious Disease"/>
            <person name="Wu L."/>
            <person name="Ma J."/>
        </authorList>
    </citation>
    <scope>NUCLEOTIDE SEQUENCE [LARGE SCALE GENOMIC DNA]</scope>
    <source>
        <strain evidence="5">CCM 8939</strain>
    </source>
</reference>
<evidence type="ECO:0000256" key="2">
    <source>
        <dbReference type="PROSITE-ProRule" id="PRU01161"/>
    </source>
</evidence>
<protein>
    <recommendedName>
        <fullName evidence="3">PNPLA domain-containing protein</fullName>
    </recommendedName>
</protein>
<accession>A0ABQ2BEW7</accession>
<evidence type="ECO:0000313" key="4">
    <source>
        <dbReference type="EMBL" id="GGI24577.1"/>
    </source>
</evidence>
<dbReference type="PANTHER" id="PTHR24138:SF10">
    <property type="entry name" value="PHOSPHOLIPASE A2"/>
    <property type="match status" value="1"/>
</dbReference>
<dbReference type="Pfam" id="PF01734">
    <property type="entry name" value="Patatin"/>
    <property type="match status" value="1"/>
</dbReference>
<dbReference type="EMBL" id="BMDJ01000003">
    <property type="protein sequence ID" value="GGI24577.1"/>
    <property type="molecule type" value="Genomic_DNA"/>
</dbReference>
<dbReference type="Gene3D" id="3.40.1090.10">
    <property type="entry name" value="Cytosolic phospholipase A2 catalytic domain"/>
    <property type="match status" value="1"/>
</dbReference>
<dbReference type="PROSITE" id="PS51635">
    <property type="entry name" value="PNPLA"/>
    <property type="match status" value="1"/>
</dbReference>
<dbReference type="RefSeq" id="WP_188412483.1">
    <property type="nucleotide sequence ID" value="NZ_BMDJ01000003.1"/>
</dbReference>
<keyword evidence="1 2" id="KW-0443">Lipid metabolism</keyword>
<feature type="short sequence motif" description="DGA/G" evidence="2">
    <location>
        <begin position="224"/>
        <end position="226"/>
    </location>
</feature>
<keyword evidence="2" id="KW-0442">Lipid degradation</keyword>
<sequence>MAYKILSLDGGGSWAMIQARVLMDIYGDINGHELLKKFDLVIANSGGSLVLATLCNDMKLSEIISVFEDETKRKQVFSKLSFWEKLRWRNIASLTNVLGPKYSMERKISGLQNVLKQYNSLETQGKTNHPILEIQLNELPKIIGKPELQIIIVGFDYFRQRGTFFRSNPTSKTDVFSGKNYYQVSLGHAIHASSNAPVNYFDAPAEITINRLDGNDTRKTKYWDGAVSGFNNPVLAGLIEAITNNTIPMSDYKILSLGTGTGGQAMIADYQTSTNDEIKTIYNKNKDNKLAFTDYDLTFVSDIKKMSTSILGDPPDAATFIAYSIIDPTLANTACLVRINPCIKPVLNAQTLIFEAPAVYKGEPNGAELFIKLMDLDMDAVANEEVSLITQLCNKFITQNNLCLPNQLIRGDGNGIHLGDDTYQKAKARWMSCNP</sequence>
<keyword evidence="5" id="KW-1185">Reference proteome</keyword>
<dbReference type="PANTHER" id="PTHR24138">
    <property type="entry name" value="INTRACELLLAR PHOSPHOLIPASE A FAMILY"/>
    <property type="match status" value="1"/>
</dbReference>
<dbReference type="InterPro" id="IPR016035">
    <property type="entry name" value="Acyl_Trfase/lysoPLipase"/>
</dbReference>
<evidence type="ECO:0000313" key="5">
    <source>
        <dbReference type="Proteomes" id="UP000645390"/>
    </source>
</evidence>
<dbReference type="InterPro" id="IPR047156">
    <property type="entry name" value="Teg/CotR/CapV-like"/>
</dbReference>
<evidence type="ECO:0000259" key="3">
    <source>
        <dbReference type="PROSITE" id="PS51635"/>
    </source>
</evidence>
<comment type="caution">
    <text evidence="2">Lacks conserved residue(s) required for the propagation of feature annotation.</text>
</comment>
<dbReference type="InterPro" id="IPR002641">
    <property type="entry name" value="PNPLA_dom"/>
</dbReference>
<feature type="active site" description="Nucleophile" evidence="2">
    <location>
        <position position="45"/>
    </location>
</feature>
<feature type="active site" description="Proton acceptor" evidence="2">
    <location>
        <position position="224"/>
    </location>
</feature>
<dbReference type="SUPFAM" id="SSF52151">
    <property type="entry name" value="FabD/lysophospholipase-like"/>
    <property type="match status" value="1"/>
</dbReference>
<proteinExistence type="predicted"/>
<comment type="caution">
    <text evidence="4">The sequence shown here is derived from an EMBL/GenBank/DDBJ whole genome shotgun (WGS) entry which is preliminary data.</text>
</comment>
<dbReference type="Proteomes" id="UP000645390">
    <property type="component" value="Unassembled WGS sequence"/>
</dbReference>
<organism evidence="4 5">
    <name type="scientific">Pedobacter mendelii</name>
    <dbReference type="NCBI Taxonomy" id="1908240"/>
    <lineage>
        <taxon>Bacteria</taxon>
        <taxon>Pseudomonadati</taxon>
        <taxon>Bacteroidota</taxon>
        <taxon>Sphingobacteriia</taxon>
        <taxon>Sphingobacteriales</taxon>
        <taxon>Sphingobacteriaceae</taxon>
        <taxon>Pedobacter</taxon>
    </lineage>
</organism>
<name>A0ABQ2BEW7_9SPHI</name>
<keyword evidence="2" id="KW-0378">Hydrolase</keyword>
<evidence type="ECO:0000256" key="1">
    <source>
        <dbReference type="ARBA" id="ARBA00023098"/>
    </source>
</evidence>
<feature type="domain" description="PNPLA" evidence="3">
    <location>
        <begin position="6"/>
        <end position="238"/>
    </location>
</feature>
<gene>
    <name evidence="4" type="ORF">GCM10008119_13350</name>
</gene>